<reference evidence="1" key="1">
    <citation type="journal article" date="2015" name="PeerJ">
        <title>First genomic representation of candidate bacterial phylum KSB3 points to enhanced environmental sensing as a trigger of wastewater bulking.</title>
        <authorList>
            <person name="Sekiguchi Y."/>
            <person name="Ohashi A."/>
            <person name="Parks D.H."/>
            <person name="Yamauchi T."/>
            <person name="Tyson G.W."/>
            <person name="Hugenholtz P."/>
        </authorList>
    </citation>
    <scope>NUCLEOTIDE SEQUENCE [LARGE SCALE GENOMIC DNA]</scope>
</reference>
<evidence type="ECO:0000313" key="1">
    <source>
        <dbReference type="EMBL" id="GAK57452.1"/>
    </source>
</evidence>
<sequence length="75" mass="8661">MAVGSTLSLQSSHSQAETRQVLAEALQIEQAFAQARFLKFEQECSQFENTYQMDSEKFLQKFESGELGDEMQWFD</sequence>
<name>A0A081BYP7_VECG1</name>
<dbReference type="STRING" id="1499967.U27_04419"/>
<gene>
    <name evidence="1" type="ORF">U27_04419</name>
</gene>
<dbReference type="HOGENOM" id="CLU_180505_0_0_0"/>
<dbReference type="EMBL" id="DF820466">
    <property type="protein sequence ID" value="GAK57452.1"/>
    <property type="molecule type" value="Genomic_DNA"/>
</dbReference>
<keyword evidence="2" id="KW-1185">Reference proteome</keyword>
<dbReference type="AlphaFoldDB" id="A0A081BYP7"/>
<dbReference type="Proteomes" id="UP000030661">
    <property type="component" value="Unassembled WGS sequence"/>
</dbReference>
<accession>A0A081BYP7</accession>
<organism evidence="1">
    <name type="scientific">Vecturithrix granuli</name>
    <dbReference type="NCBI Taxonomy" id="1499967"/>
    <lineage>
        <taxon>Bacteria</taxon>
        <taxon>Candidatus Moduliflexota</taxon>
        <taxon>Candidatus Vecturitrichia</taxon>
        <taxon>Candidatus Vecturitrichales</taxon>
        <taxon>Candidatus Vecturitrichaceae</taxon>
        <taxon>Candidatus Vecturithrix</taxon>
    </lineage>
</organism>
<protein>
    <submittedName>
        <fullName evidence="1">Uncharacterized protein</fullName>
    </submittedName>
</protein>
<evidence type="ECO:0000313" key="2">
    <source>
        <dbReference type="Proteomes" id="UP000030661"/>
    </source>
</evidence>
<proteinExistence type="predicted"/>